<evidence type="ECO:0000313" key="2">
    <source>
        <dbReference type="EMBL" id="KAF2216761.1"/>
    </source>
</evidence>
<name>A0A6A6FTP9_9PEZI</name>
<feature type="region of interest" description="Disordered" evidence="1">
    <location>
        <begin position="192"/>
        <end position="219"/>
    </location>
</feature>
<keyword evidence="3" id="KW-1185">Reference proteome</keyword>
<dbReference type="AlphaFoldDB" id="A0A6A6FTP9"/>
<evidence type="ECO:0000313" key="3">
    <source>
        <dbReference type="Proteomes" id="UP000799539"/>
    </source>
</evidence>
<gene>
    <name evidence="2" type="ORF">CERZMDRAFT_80802</name>
</gene>
<protein>
    <submittedName>
        <fullName evidence="2">Uncharacterized protein</fullName>
    </submittedName>
</protein>
<dbReference type="EMBL" id="ML992663">
    <property type="protein sequence ID" value="KAF2216761.1"/>
    <property type="molecule type" value="Genomic_DNA"/>
</dbReference>
<accession>A0A6A6FTP9</accession>
<evidence type="ECO:0000256" key="1">
    <source>
        <dbReference type="SAM" id="MobiDB-lite"/>
    </source>
</evidence>
<feature type="compositionally biased region" description="Basic and acidic residues" evidence="1">
    <location>
        <begin position="197"/>
        <end position="209"/>
    </location>
</feature>
<organism evidence="2 3">
    <name type="scientific">Cercospora zeae-maydis SCOH1-5</name>
    <dbReference type="NCBI Taxonomy" id="717836"/>
    <lineage>
        <taxon>Eukaryota</taxon>
        <taxon>Fungi</taxon>
        <taxon>Dikarya</taxon>
        <taxon>Ascomycota</taxon>
        <taxon>Pezizomycotina</taxon>
        <taxon>Dothideomycetes</taxon>
        <taxon>Dothideomycetidae</taxon>
        <taxon>Mycosphaerellales</taxon>
        <taxon>Mycosphaerellaceae</taxon>
        <taxon>Cercospora</taxon>
    </lineage>
</organism>
<reference evidence="2" key="1">
    <citation type="journal article" date="2020" name="Stud. Mycol.">
        <title>101 Dothideomycetes genomes: a test case for predicting lifestyles and emergence of pathogens.</title>
        <authorList>
            <person name="Haridas S."/>
            <person name="Albert R."/>
            <person name="Binder M."/>
            <person name="Bloem J."/>
            <person name="Labutti K."/>
            <person name="Salamov A."/>
            <person name="Andreopoulos B."/>
            <person name="Baker S."/>
            <person name="Barry K."/>
            <person name="Bills G."/>
            <person name="Bluhm B."/>
            <person name="Cannon C."/>
            <person name="Castanera R."/>
            <person name="Culley D."/>
            <person name="Daum C."/>
            <person name="Ezra D."/>
            <person name="Gonzalez J."/>
            <person name="Henrissat B."/>
            <person name="Kuo A."/>
            <person name="Liang C."/>
            <person name="Lipzen A."/>
            <person name="Lutzoni F."/>
            <person name="Magnuson J."/>
            <person name="Mondo S."/>
            <person name="Nolan M."/>
            <person name="Ohm R."/>
            <person name="Pangilinan J."/>
            <person name="Park H.-J."/>
            <person name="Ramirez L."/>
            <person name="Alfaro M."/>
            <person name="Sun H."/>
            <person name="Tritt A."/>
            <person name="Yoshinaga Y."/>
            <person name="Zwiers L.-H."/>
            <person name="Turgeon B."/>
            <person name="Goodwin S."/>
            <person name="Spatafora J."/>
            <person name="Crous P."/>
            <person name="Grigoriev I."/>
        </authorList>
    </citation>
    <scope>NUCLEOTIDE SEQUENCE</scope>
    <source>
        <strain evidence="2">SCOH1-5</strain>
    </source>
</reference>
<proteinExistence type="predicted"/>
<sequence>MAFLRFVQSSIACETLSQLCPPVPLPSSIQTATAASAEIFTYHTFLASTQHPQHSFGHSEPSYGSHWKLWAALCRPPYLQWQQFSASQGSARRQVVAKTTRTTAGTPWRQQEHMNGTSQAEEDGYATEIKHRDMGPVTASDLEPTPSHLLGFHGRNSLQTVSRGPLAPIWTLQSDVLRATLSSSALSVFSEGCGADRASDPQIDRRNSEVDDAPSTPTILSGVDRVAERTGLSTHLHRSSV</sequence>
<dbReference type="Proteomes" id="UP000799539">
    <property type="component" value="Unassembled WGS sequence"/>
</dbReference>